<organism evidence="2 3">
    <name type="scientific">Symmachiella dynata</name>
    <dbReference type="NCBI Taxonomy" id="2527995"/>
    <lineage>
        <taxon>Bacteria</taxon>
        <taxon>Pseudomonadati</taxon>
        <taxon>Planctomycetota</taxon>
        <taxon>Planctomycetia</taxon>
        <taxon>Planctomycetales</taxon>
        <taxon>Planctomycetaceae</taxon>
        <taxon>Symmachiella</taxon>
    </lineage>
</organism>
<accession>A0A517ZX89</accession>
<dbReference type="Proteomes" id="UP000319383">
    <property type="component" value="Chromosome"/>
</dbReference>
<dbReference type="AlphaFoldDB" id="A0A517ZX89"/>
<evidence type="ECO:0000256" key="1">
    <source>
        <dbReference type="SAM" id="Phobius"/>
    </source>
</evidence>
<feature type="transmembrane region" description="Helical" evidence="1">
    <location>
        <begin position="144"/>
        <end position="163"/>
    </location>
</feature>
<keyword evidence="1" id="KW-0472">Membrane</keyword>
<dbReference type="EMBL" id="CP036276">
    <property type="protein sequence ID" value="QDU47097.1"/>
    <property type="molecule type" value="Genomic_DNA"/>
</dbReference>
<gene>
    <name evidence="2" type="primary">acpA</name>
    <name evidence="2" type="ORF">Mal52_56250</name>
</gene>
<dbReference type="Gene3D" id="1.10.1200.10">
    <property type="entry name" value="ACP-like"/>
    <property type="match status" value="1"/>
</dbReference>
<keyword evidence="1" id="KW-1133">Transmembrane helix</keyword>
<proteinExistence type="predicted"/>
<evidence type="ECO:0000313" key="2">
    <source>
        <dbReference type="EMBL" id="QDU47097.1"/>
    </source>
</evidence>
<dbReference type="RefSeq" id="WP_145379757.1">
    <property type="nucleotide sequence ID" value="NZ_CP036276.1"/>
</dbReference>
<keyword evidence="3" id="KW-1185">Reference proteome</keyword>
<evidence type="ECO:0000313" key="3">
    <source>
        <dbReference type="Proteomes" id="UP000319383"/>
    </source>
</evidence>
<reference evidence="2 3" key="1">
    <citation type="submission" date="2019-02" db="EMBL/GenBank/DDBJ databases">
        <title>Deep-cultivation of Planctomycetes and their phenomic and genomic characterization uncovers novel biology.</title>
        <authorList>
            <person name="Wiegand S."/>
            <person name="Jogler M."/>
            <person name="Boedeker C."/>
            <person name="Pinto D."/>
            <person name="Vollmers J."/>
            <person name="Rivas-Marin E."/>
            <person name="Kohn T."/>
            <person name="Peeters S.H."/>
            <person name="Heuer A."/>
            <person name="Rast P."/>
            <person name="Oberbeckmann S."/>
            <person name="Bunk B."/>
            <person name="Jeske O."/>
            <person name="Meyerdierks A."/>
            <person name="Storesund J.E."/>
            <person name="Kallscheuer N."/>
            <person name="Luecker S."/>
            <person name="Lage O.M."/>
            <person name="Pohl T."/>
            <person name="Merkel B.J."/>
            <person name="Hornburger P."/>
            <person name="Mueller R.-W."/>
            <person name="Bruemmer F."/>
            <person name="Labrenz M."/>
            <person name="Spormann A.M."/>
            <person name="Op den Camp H."/>
            <person name="Overmann J."/>
            <person name="Amann R."/>
            <person name="Jetten M.S.M."/>
            <person name="Mascher T."/>
            <person name="Medema M.H."/>
            <person name="Devos D.P."/>
            <person name="Kaster A.-K."/>
            <person name="Ovreas L."/>
            <person name="Rohde M."/>
            <person name="Galperin M.Y."/>
            <person name="Jogler C."/>
        </authorList>
    </citation>
    <scope>NUCLEOTIDE SEQUENCE [LARGE SCALE GENOMIC DNA]</scope>
    <source>
        <strain evidence="2 3">Mal52</strain>
    </source>
</reference>
<dbReference type="SUPFAM" id="SSF47336">
    <property type="entry name" value="ACP-like"/>
    <property type="match status" value="2"/>
</dbReference>
<name>A0A517ZX89_9PLAN</name>
<feature type="transmembrane region" description="Helical" evidence="1">
    <location>
        <begin position="112"/>
        <end position="132"/>
    </location>
</feature>
<keyword evidence="1" id="KW-0812">Transmembrane</keyword>
<protein>
    <submittedName>
        <fullName evidence="2">Acyl carrier protein</fullName>
    </submittedName>
</protein>
<dbReference type="InterPro" id="IPR036736">
    <property type="entry name" value="ACP-like_sf"/>
</dbReference>
<sequence length="239" mass="27043">MGLDVVELVMDVEEEFDIKVPDGDYEFLATVGDFHGYICVKTQVKKSDVCLSSKAFLRLRRGLMSAIGIDREQVRLETPIDELVPISGRRQNWHRLQEDMRVRLPELRRPEWLSTTLQTGAIAAILVSFLTASATLTDPFGPKLVWLSLFPLSIAATVLAYWLTVPWAVCLSPGCVTIRNLTTTVLNQNYYRLLSRENLPVEPSDEVYRRLVNMVSEHLGVPLEDIHPESRFIEDLGCG</sequence>
<dbReference type="KEGG" id="sdyn:Mal52_56250"/>